<evidence type="ECO:0000256" key="2">
    <source>
        <dbReference type="ARBA" id="ARBA00022525"/>
    </source>
</evidence>
<accession>V5I5J6</accession>
<evidence type="ECO:0000256" key="1">
    <source>
        <dbReference type="ARBA" id="ARBA00004613"/>
    </source>
</evidence>
<dbReference type="InterPro" id="IPR011694">
    <property type="entry name" value="Ixonnexin-like"/>
</dbReference>
<proteinExistence type="evidence at transcript level"/>
<dbReference type="Pfam" id="PF07771">
    <property type="entry name" value="TSGP1"/>
    <property type="match status" value="1"/>
</dbReference>
<dbReference type="GO" id="GO:0005576">
    <property type="term" value="C:extracellular region"/>
    <property type="evidence" value="ECO:0007669"/>
    <property type="project" value="UniProtKB-SubCell"/>
</dbReference>
<reference evidence="3" key="1">
    <citation type="journal article" date="2015" name="Sci. Rep.">
        <title>Tissue- and time-dependent transcription in Ixodes ricinus salivary glands and midguts when blood feeding on the vertebrate host.</title>
        <authorList>
            <person name="Kotsyfakis M."/>
            <person name="Schwarz A."/>
            <person name="Erhart J."/>
            <person name="Ribeiro J.M."/>
        </authorList>
    </citation>
    <scope>NUCLEOTIDE SEQUENCE</scope>
    <source>
        <tissue evidence="3">Salivary gland and midgut</tissue>
    </source>
</reference>
<dbReference type="EMBL" id="GANP01000270">
    <property type="protein sequence ID" value="JAB84198.1"/>
    <property type="molecule type" value="mRNA"/>
</dbReference>
<comment type="subcellular location">
    <subcellularLocation>
        <location evidence="1">Secreted</location>
    </subcellularLocation>
</comment>
<dbReference type="CDD" id="cd23501">
    <property type="entry name" value="TSLPI_Salp14_NTD"/>
    <property type="match status" value="1"/>
</dbReference>
<sequence>MGLTGITLGFGVSGLLRKRCSRRLQKTELDPHRQNDREGCDFYCWNEGTRSYDQYFFTDGVECFYNNGDKGLCQNGECHLTTDTRVPSKP</sequence>
<protein>
    <submittedName>
        <fullName evidence="3">Putative grp-2 463 glycine rich family</fullName>
    </submittedName>
</protein>
<organism evidence="3">
    <name type="scientific">Ixodes ricinus</name>
    <name type="common">Common tick</name>
    <name type="synonym">Acarus ricinus</name>
    <dbReference type="NCBI Taxonomy" id="34613"/>
    <lineage>
        <taxon>Eukaryota</taxon>
        <taxon>Metazoa</taxon>
        <taxon>Ecdysozoa</taxon>
        <taxon>Arthropoda</taxon>
        <taxon>Chelicerata</taxon>
        <taxon>Arachnida</taxon>
        <taxon>Acari</taxon>
        <taxon>Parasitiformes</taxon>
        <taxon>Ixodida</taxon>
        <taxon>Ixodoidea</taxon>
        <taxon>Ixodidae</taxon>
        <taxon>Ixodinae</taxon>
        <taxon>Ixodes</taxon>
    </lineage>
</organism>
<evidence type="ECO:0000313" key="3">
    <source>
        <dbReference type="EMBL" id="JAB84198.1"/>
    </source>
</evidence>
<keyword evidence="2" id="KW-0964">Secreted</keyword>
<name>V5I5J6_IXORI</name>
<dbReference type="AlphaFoldDB" id="V5I5J6"/>